<name>A0A9Q3ZKF3_9RHOB</name>
<dbReference type="SUPFAM" id="SSF88713">
    <property type="entry name" value="Glycoside hydrolase/deacetylase"/>
    <property type="match status" value="1"/>
</dbReference>
<dbReference type="AlphaFoldDB" id="A0A9Q3ZKF3"/>
<dbReference type="GO" id="GO:0005975">
    <property type="term" value="P:carbohydrate metabolic process"/>
    <property type="evidence" value="ECO:0007669"/>
    <property type="project" value="InterPro"/>
</dbReference>
<dbReference type="RefSeq" id="WP_234217949.1">
    <property type="nucleotide sequence ID" value="NZ_JAGQAF010000001.1"/>
</dbReference>
<dbReference type="EMBL" id="JAGQAF010000001">
    <property type="protein sequence ID" value="MCE8535858.1"/>
    <property type="molecule type" value="Genomic_DNA"/>
</dbReference>
<proteinExistence type="predicted"/>
<evidence type="ECO:0000313" key="3">
    <source>
        <dbReference type="Proteomes" id="UP000813672"/>
    </source>
</evidence>
<accession>A0A9Q3ZKF3</accession>
<dbReference type="InterPro" id="IPR006837">
    <property type="entry name" value="Divergent_DAC"/>
</dbReference>
<dbReference type="Proteomes" id="UP000813672">
    <property type="component" value="Unassembled WGS sequence"/>
</dbReference>
<feature type="compositionally biased region" description="Low complexity" evidence="1">
    <location>
        <begin position="33"/>
        <end position="46"/>
    </location>
</feature>
<protein>
    <submittedName>
        <fullName evidence="2">Divergent polysaccharide deacetylase family protein</fullName>
    </submittedName>
</protein>
<dbReference type="CDD" id="cd10936">
    <property type="entry name" value="CE4_DAC2"/>
    <property type="match status" value="1"/>
</dbReference>
<evidence type="ECO:0000256" key="1">
    <source>
        <dbReference type="SAM" id="MobiDB-lite"/>
    </source>
</evidence>
<reference evidence="2" key="1">
    <citation type="journal article" date="2021" name="Environ. Microbiol.">
        <title>Cryptic niche differentiation of novel sediment ecotypes of Rugeria pomeroyi correlates with nitrate respiration.</title>
        <authorList>
            <person name="Lin X."/>
            <person name="McNichol J."/>
            <person name="Chu X."/>
            <person name="Qian Y."/>
            <person name="Luo H."/>
        </authorList>
    </citation>
    <scope>NUCLEOTIDE SEQUENCE</scope>
    <source>
        <strain evidence="2">SZCCDBB064</strain>
    </source>
</reference>
<dbReference type="Pfam" id="PF04748">
    <property type="entry name" value="Polysacc_deac_2"/>
    <property type="match status" value="1"/>
</dbReference>
<feature type="compositionally biased region" description="Low complexity" evidence="1">
    <location>
        <begin position="191"/>
        <end position="208"/>
    </location>
</feature>
<evidence type="ECO:0000313" key="2">
    <source>
        <dbReference type="EMBL" id="MCE8535858.1"/>
    </source>
</evidence>
<feature type="region of interest" description="Disordered" evidence="1">
    <location>
        <begin position="33"/>
        <end position="58"/>
    </location>
</feature>
<sequence>MGGFIGGLLAGAVLVLAAAAWLSLTTPLPQRPEVAATPAAAEPAAEPAEDGGIASPGRDADLVELAPRQPEAAPGAETLGALDEADRQPADKPQVGGATDAIDRPEGSETAAVQVPGTGAGVSQPQLASPAAPQDRSEPEVNTEAPAQPNVPSTSVTAEVIAPSLPEAAPEQPVAATDPQVSQEGGSVTEAPTTDSAPAPDTATAAPAVPQEEEKPRIAALPQIGGAEEGATPRVGTPVVPLTERDNGTDAPTEDGPRPIEAYAATFENPEDKPLMSIVLIDDAEGLGSEALRDFPYPLTFALDPADPQAAEKMARHRAAGVEVMLIADLPAAASAQDAEVSMAVWLKALPETVGILEGTGTGIQGNRALSDQVTAIVGGSGRGLLTQDNGLNTVQKLAARDGVPSAVVFRDFDGAGQSPTVMRRFLDQAAFRAGQEGAVVMLGRLRPDTISALLLWGLQDRASRVALAPVSAVLTRDPG</sequence>
<feature type="region of interest" description="Disordered" evidence="1">
    <location>
        <begin position="80"/>
        <end position="155"/>
    </location>
</feature>
<dbReference type="Gene3D" id="3.20.20.370">
    <property type="entry name" value="Glycoside hydrolase/deacetylase"/>
    <property type="match status" value="1"/>
</dbReference>
<feature type="region of interest" description="Disordered" evidence="1">
    <location>
        <begin position="168"/>
        <end position="258"/>
    </location>
</feature>
<gene>
    <name evidence="2" type="ORF">KBY27_00130</name>
</gene>
<organism evidence="2 3">
    <name type="scientific">Ruegeria pomeroyi</name>
    <dbReference type="NCBI Taxonomy" id="89184"/>
    <lineage>
        <taxon>Bacteria</taxon>
        <taxon>Pseudomonadati</taxon>
        <taxon>Pseudomonadota</taxon>
        <taxon>Alphaproteobacteria</taxon>
        <taxon>Rhodobacterales</taxon>
        <taxon>Roseobacteraceae</taxon>
        <taxon>Ruegeria</taxon>
    </lineage>
</organism>
<dbReference type="InterPro" id="IPR011330">
    <property type="entry name" value="Glyco_hydro/deAcase_b/a-brl"/>
</dbReference>
<comment type="caution">
    <text evidence="2">The sequence shown here is derived from an EMBL/GenBank/DDBJ whole genome shotgun (WGS) entry which is preliminary data.</text>
</comment>